<dbReference type="GO" id="GO:0003676">
    <property type="term" value="F:nucleic acid binding"/>
    <property type="evidence" value="ECO:0007669"/>
    <property type="project" value="InterPro"/>
</dbReference>
<dbReference type="SUPFAM" id="SSF57756">
    <property type="entry name" value="Retrovirus zinc finger-like domains"/>
    <property type="match status" value="1"/>
</dbReference>
<feature type="region of interest" description="Disordered" evidence="1">
    <location>
        <begin position="155"/>
        <end position="194"/>
    </location>
</feature>
<dbReference type="GO" id="GO:0008270">
    <property type="term" value="F:zinc ion binding"/>
    <property type="evidence" value="ECO:0007669"/>
    <property type="project" value="InterPro"/>
</dbReference>
<evidence type="ECO:0000256" key="1">
    <source>
        <dbReference type="SAM" id="MobiDB-lite"/>
    </source>
</evidence>
<accession>A0AAD8U3N6</accession>
<evidence type="ECO:0000259" key="2">
    <source>
        <dbReference type="SMART" id="SM00343"/>
    </source>
</evidence>
<keyword evidence="4" id="KW-1185">Reference proteome</keyword>
<dbReference type="SMART" id="SM00343">
    <property type="entry name" value="ZnF_C2HC"/>
    <property type="match status" value="2"/>
</dbReference>
<feature type="compositionally biased region" description="Low complexity" evidence="1">
    <location>
        <begin position="17"/>
        <end position="44"/>
    </location>
</feature>
<feature type="compositionally biased region" description="Polar residues" evidence="1">
    <location>
        <begin position="604"/>
        <end position="613"/>
    </location>
</feature>
<feature type="compositionally biased region" description="Low complexity" evidence="1">
    <location>
        <begin position="183"/>
        <end position="192"/>
    </location>
</feature>
<dbReference type="Proteomes" id="UP001231189">
    <property type="component" value="Unassembled WGS sequence"/>
</dbReference>
<dbReference type="EMBL" id="JAUUTY010000001">
    <property type="protein sequence ID" value="KAK1698107.1"/>
    <property type="molecule type" value="Genomic_DNA"/>
</dbReference>
<feature type="region of interest" description="Disordered" evidence="1">
    <location>
        <begin position="785"/>
        <end position="816"/>
    </location>
</feature>
<feature type="compositionally biased region" description="Basic residues" evidence="1">
    <location>
        <begin position="450"/>
        <end position="462"/>
    </location>
</feature>
<evidence type="ECO:0000313" key="3">
    <source>
        <dbReference type="EMBL" id="KAK1698107.1"/>
    </source>
</evidence>
<dbReference type="InterPro" id="IPR036875">
    <property type="entry name" value="Znf_CCHC_sf"/>
</dbReference>
<sequence>MATPTSSDSGARRWLDSDSGSGASSRSYCEVASSASATPRRASPAPTPTAPPPPPVATSAARVPAQARLGPRSEVHRVPRGARDAQVDADGFQRPRRRSRQRRPARAPEPPRHTRPRSPTPEEEGGLCFRCLSPHHRVRDCTGDVRCRLCFQSGHESRQCETHRQERRRSPPRTQEPRPAAPPQRAAVAARPAAPPAMTMVVRRPAVDPQDPERVIISRTIEIAQAEEVLRRAMVATITGTRPAVSTDDVAASICEQFDLRPGDFSVHLHRPEDFLLIFRSQELKDRLSGDHFLGGAGFGFTLSLRPWCKLAHATAGTFAFDVQLELFGIPAQAWNLSTAERLVGSSCWIERIHPATRTRDDMAIFRVDARTCDPSSIRRHAMLDIVEVTPARIPTQPPTVTRLSYPVSINLTSSVSIRAPSPDAHDDAHRPRHGQADGDDRNGDAPGRNHPRRRNRKRRRPNPPPSDGRADGMAVDALPWPVPGQGTRADGMAADVAWGAAAARRRAAPPTTPAFDATRSMTPWPAPHGARPPRRHPKKGKRTWRPKAQQGCHAGPDAAAAETPLAEPAPEPAVDCSLASLPSKAVEAHHDNDHSVASPASDDGQSLLSPSLAQERADPEPTSPDGAKGQSSFISEVPDSAPTTPLAAAEDDPLSGHPLHTPDRCARTTDEDNVVDTVTGASRTPPLASPLTESSPQWAVSEVQPTTPGPATANATQAAAQLHNPSPGFDSPVSRPASRFASPPITMRRTRSRAAPSPAVNASTWTLGDFLKAATKDLSAALPCPGRRPRRQALSFSPRRGRSAKCGATSTAAPPTAERRAQVHLLRTIGIIGVDQVITAAEMRAYDSIFAAPLSRPVIAAIAALVHKELPADPQAQRPVEIVPNA</sequence>
<gene>
    <name evidence="3" type="ORF">QYE76_014804</name>
</gene>
<protein>
    <recommendedName>
        <fullName evidence="2">CCHC-type domain-containing protein</fullName>
    </recommendedName>
</protein>
<dbReference type="InterPro" id="IPR001878">
    <property type="entry name" value="Znf_CCHC"/>
</dbReference>
<feature type="compositionally biased region" description="Basic and acidic residues" evidence="1">
    <location>
        <begin position="155"/>
        <end position="164"/>
    </location>
</feature>
<dbReference type="InterPro" id="IPR053253">
    <property type="entry name" value="Sex_diff_modulator"/>
</dbReference>
<dbReference type="AlphaFoldDB" id="A0AAD8U3N6"/>
<feature type="compositionally biased region" description="Basic and acidic residues" evidence="1">
    <location>
        <begin position="424"/>
        <end position="444"/>
    </location>
</feature>
<feature type="region of interest" description="Disordered" evidence="1">
    <location>
        <begin position="504"/>
        <end position="576"/>
    </location>
</feature>
<feature type="compositionally biased region" description="Basic residues" evidence="1">
    <location>
        <begin position="532"/>
        <end position="546"/>
    </location>
</feature>
<proteinExistence type="predicted"/>
<dbReference type="PANTHER" id="PTHR33087:SF31">
    <property type="entry name" value="OS06G0482850 PROTEIN"/>
    <property type="match status" value="1"/>
</dbReference>
<feature type="domain" description="CCHC-type" evidence="2">
    <location>
        <begin position="127"/>
        <end position="143"/>
    </location>
</feature>
<evidence type="ECO:0000313" key="4">
    <source>
        <dbReference type="Proteomes" id="UP001231189"/>
    </source>
</evidence>
<feature type="compositionally biased region" description="Low complexity" evidence="1">
    <location>
        <begin position="705"/>
        <end position="722"/>
    </location>
</feature>
<name>A0AAD8U3N6_LOLMU</name>
<organism evidence="3 4">
    <name type="scientific">Lolium multiflorum</name>
    <name type="common">Italian ryegrass</name>
    <name type="synonym">Lolium perenne subsp. multiflorum</name>
    <dbReference type="NCBI Taxonomy" id="4521"/>
    <lineage>
        <taxon>Eukaryota</taxon>
        <taxon>Viridiplantae</taxon>
        <taxon>Streptophyta</taxon>
        <taxon>Embryophyta</taxon>
        <taxon>Tracheophyta</taxon>
        <taxon>Spermatophyta</taxon>
        <taxon>Magnoliopsida</taxon>
        <taxon>Liliopsida</taxon>
        <taxon>Poales</taxon>
        <taxon>Poaceae</taxon>
        <taxon>BOP clade</taxon>
        <taxon>Pooideae</taxon>
        <taxon>Poodae</taxon>
        <taxon>Poeae</taxon>
        <taxon>Poeae Chloroplast Group 2 (Poeae type)</taxon>
        <taxon>Loliodinae</taxon>
        <taxon>Loliinae</taxon>
        <taxon>Lolium</taxon>
    </lineage>
</organism>
<feature type="compositionally biased region" description="Pro residues" evidence="1">
    <location>
        <begin position="45"/>
        <end position="56"/>
    </location>
</feature>
<feature type="compositionally biased region" description="Basic and acidic residues" evidence="1">
    <location>
        <begin position="661"/>
        <end position="671"/>
    </location>
</feature>
<comment type="caution">
    <text evidence="3">The sequence shown here is derived from an EMBL/GenBank/DDBJ whole genome shotgun (WGS) entry which is preliminary data.</text>
</comment>
<feature type="region of interest" description="Disordered" evidence="1">
    <location>
        <begin position="588"/>
        <end position="759"/>
    </location>
</feature>
<feature type="compositionally biased region" description="Basic residues" evidence="1">
    <location>
        <begin position="94"/>
        <end position="105"/>
    </location>
</feature>
<reference evidence="3" key="1">
    <citation type="submission" date="2023-07" db="EMBL/GenBank/DDBJ databases">
        <title>A chromosome-level genome assembly of Lolium multiflorum.</title>
        <authorList>
            <person name="Chen Y."/>
            <person name="Copetti D."/>
            <person name="Kolliker R."/>
            <person name="Studer B."/>
        </authorList>
    </citation>
    <scope>NUCLEOTIDE SEQUENCE</scope>
    <source>
        <strain evidence="3">02402/16</strain>
        <tissue evidence="3">Leaf</tissue>
    </source>
</reference>
<dbReference type="Gene3D" id="4.10.60.10">
    <property type="entry name" value="Zinc finger, CCHC-type"/>
    <property type="match status" value="1"/>
</dbReference>
<feature type="region of interest" description="Disordered" evidence="1">
    <location>
        <begin position="1"/>
        <end position="126"/>
    </location>
</feature>
<feature type="region of interest" description="Disordered" evidence="1">
    <location>
        <begin position="417"/>
        <end position="489"/>
    </location>
</feature>
<feature type="domain" description="CCHC-type" evidence="2">
    <location>
        <begin position="146"/>
        <end position="162"/>
    </location>
</feature>
<dbReference type="PANTHER" id="PTHR33087">
    <property type="entry name" value="OS07G0539200 PROTEIN"/>
    <property type="match status" value="1"/>
</dbReference>
<feature type="compositionally biased region" description="Basic and acidic residues" evidence="1">
    <location>
        <begin position="71"/>
        <end position="86"/>
    </location>
</feature>
<feature type="compositionally biased region" description="Low complexity" evidence="1">
    <location>
        <begin position="555"/>
        <end position="569"/>
    </location>
</feature>